<dbReference type="SUPFAM" id="SSF81383">
    <property type="entry name" value="F-box domain"/>
    <property type="match status" value="1"/>
</dbReference>
<evidence type="ECO:0000313" key="2">
    <source>
        <dbReference type="Proteomes" id="UP000242715"/>
    </source>
</evidence>
<dbReference type="InterPro" id="IPR032675">
    <property type="entry name" value="LRR_dom_sf"/>
</dbReference>
<dbReference type="AlphaFoldDB" id="A0A2Z6N9K2"/>
<protein>
    <recommendedName>
        <fullName evidence="3">F-box domain-containing protein</fullName>
    </recommendedName>
</protein>
<dbReference type="GO" id="GO:0005737">
    <property type="term" value="C:cytoplasm"/>
    <property type="evidence" value="ECO:0007669"/>
    <property type="project" value="TreeGrafter"/>
</dbReference>
<dbReference type="SUPFAM" id="SSF52047">
    <property type="entry name" value="RNI-like"/>
    <property type="match status" value="1"/>
</dbReference>
<reference evidence="2" key="1">
    <citation type="journal article" date="2017" name="Front. Plant Sci.">
        <title>Climate Clever Clovers: New Paradigm to Reduce the Environmental Footprint of Ruminants by Breeding Low Methanogenic Forages Utilizing Haplotype Variation.</title>
        <authorList>
            <person name="Kaur P."/>
            <person name="Appels R."/>
            <person name="Bayer P.E."/>
            <person name="Keeble-Gagnere G."/>
            <person name="Wang J."/>
            <person name="Hirakawa H."/>
            <person name="Shirasawa K."/>
            <person name="Vercoe P."/>
            <person name="Stefanova K."/>
            <person name="Durmic Z."/>
            <person name="Nichols P."/>
            <person name="Revell C."/>
            <person name="Isobe S.N."/>
            <person name="Edwards D."/>
            <person name="Erskine W."/>
        </authorList>
    </citation>
    <scope>NUCLEOTIDE SEQUENCE [LARGE SCALE GENOMIC DNA]</scope>
    <source>
        <strain evidence="2">cv. Daliak</strain>
    </source>
</reference>
<name>A0A2Z6N9K2_TRISU</name>
<gene>
    <name evidence="1" type="ORF">TSUD_72530</name>
</gene>
<proteinExistence type="predicted"/>
<dbReference type="InterPro" id="IPR036047">
    <property type="entry name" value="F-box-like_dom_sf"/>
</dbReference>
<dbReference type="PROSITE" id="PS00198">
    <property type="entry name" value="4FE4S_FER_1"/>
    <property type="match status" value="1"/>
</dbReference>
<organism evidence="1 2">
    <name type="scientific">Trifolium subterraneum</name>
    <name type="common">Subterranean clover</name>
    <dbReference type="NCBI Taxonomy" id="3900"/>
    <lineage>
        <taxon>Eukaryota</taxon>
        <taxon>Viridiplantae</taxon>
        <taxon>Streptophyta</taxon>
        <taxon>Embryophyta</taxon>
        <taxon>Tracheophyta</taxon>
        <taxon>Spermatophyta</taxon>
        <taxon>Magnoliopsida</taxon>
        <taxon>eudicotyledons</taxon>
        <taxon>Gunneridae</taxon>
        <taxon>Pentapetalae</taxon>
        <taxon>rosids</taxon>
        <taxon>fabids</taxon>
        <taxon>Fabales</taxon>
        <taxon>Fabaceae</taxon>
        <taxon>Papilionoideae</taxon>
        <taxon>50 kb inversion clade</taxon>
        <taxon>NPAAA clade</taxon>
        <taxon>Hologalegina</taxon>
        <taxon>IRL clade</taxon>
        <taxon>Trifolieae</taxon>
        <taxon>Trifolium</taxon>
    </lineage>
</organism>
<keyword evidence="2" id="KW-1185">Reference proteome</keyword>
<dbReference type="OrthoDB" id="10044893at2759"/>
<evidence type="ECO:0000313" key="1">
    <source>
        <dbReference type="EMBL" id="GAU33492.1"/>
    </source>
</evidence>
<evidence type="ECO:0008006" key="3">
    <source>
        <dbReference type="Google" id="ProtNLM"/>
    </source>
</evidence>
<dbReference type="Gene3D" id="3.80.10.10">
    <property type="entry name" value="Ribonuclease Inhibitor"/>
    <property type="match status" value="1"/>
</dbReference>
<dbReference type="PANTHER" id="PTHR13382:SF16">
    <property type="entry name" value="F-BOX PROTEIN SKIP28"/>
    <property type="match status" value="1"/>
</dbReference>
<accession>A0A2Z6N9K2</accession>
<dbReference type="PANTHER" id="PTHR13382">
    <property type="entry name" value="MITOCHONDRIAL ATP SYNTHASE COUPLING FACTOR B"/>
    <property type="match status" value="1"/>
</dbReference>
<dbReference type="InterPro" id="IPR050648">
    <property type="entry name" value="F-box_LRR-repeat"/>
</dbReference>
<dbReference type="Proteomes" id="UP000242715">
    <property type="component" value="Unassembled WGS sequence"/>
</dbReference>
<dbReference type="EMBL" id="DF973529">
    <property type="protein sequence ID" value="GAU33492.1"/>
    <property type="molecule type" value="Genomic_DNA"/>
</dbReference>
<sequence>MSITIMEAEEQEGHPHMAMFMVLGHLQLYEILNMSGVCKSLLDAVNSDILLWHRLIVESPLNSKLTDESLLKITSKADGRLKTLALMNCIHITDQGLLRVVEQNPYIKELHIPACTSITPEGILKVVEALSRRSNCLTNLSINGIYNLQKEHYHMLVLNLRKNLTLETEQTQPPFYYHIQFEHNVVLASNLRLDYDEKMQQPVYYHKRSSVSSFEQGENRRIIDLEICPKCVEVRMVYDCPKVDCCKRKECKGCIFCIPRCENCGGCVGSEEPEEGACGDILCLECWLQVPKCNFCNKPYCKQHTDWWCTSTDSSLLCRVCDENSHGYTYTDVL</sequence>
<dbReference type="InterPro" id="IPR017900">
    <property type="entry name" value="4Fe4S_Fe_S_CS"/>
</dbReference>